<organism evidence="1 2">
    <name type="scientific">Peribacillus simplex</name>
    <dbReference type="NCBI Taxonomy" id="1478"/>
    <lineage>
        <taxon>Bacteria</taxon>
        <taxon>Bacillati</taxon>
        <taxon>Bacillota</taxon>
        <taxon>Bacilli</taxon>
        <taxon>Bacillales</taxon>
        <taxon>Bacillaceae</taxon>
        <taxon>Peribacillus</taxon>
    </lineage>
</organism>
<reference evidence="1 2" key="1">
    <citation type="submission" date="2017-01" db="EMBL/GenBank/DDBJ databases">
        <authorList>
            <person name="Varghese N."/>
            <person name="Submissions S."/>
        </authorList>
    </citation>
    <scope>NUCLEOTIDE SEQUENCE [LARGE SCALE GENOMIC DNA]</scope>
    <source>
        <strain evidence="1 2">RUG2-6</strain>
    </source>
</reference>
<evidence type="ECO:0000313" key="1">
    <source>
        <dbReference type="EMBL" id="SIS03394.1"/>
    </source>
</evidence>
<name>A0A9X8WMX7_9BACI</name>
<evidence type="ECO:0000313" key="2">
    <source>
        <dbReference type="Proteomes" id="UP000185829"/>
    </source>
</evidence>
<sequence length="60" mass="6554">MNPNIKMRLSTTILTRLTDNPVFSETESMKPSRGPAPIPVAIKSHAPVRPILATDIIDSI</sequence>
<proteinExistence type="predicted"/>
<dbReference type="AlphaFoldDB" id="A0A9X8WMX7"/>
<accession>A0A9X8WMX7</accession>
<comment type="caution">
    <text evidence="1">The sequence shown here is derived from an EMBL/GenBank/DDBJ whole genome shotgun (WGS) entry which is preliminary data.</text>
</comment>
<gene>
    <name evidence="1" type="ORF">SAMN05878482_11011</name>
</gene>
<protein>
    <submittedName>
        <fullName evidence="1">Uncharacterized protein</fullName>
    </submittedName>
</protein>
<dbReference type="Proteomes" id="UP000185829">
    <property type="component" value="Unassembled WGS sequence"/>
</dbReference>
<dbReference type="EMBL" id="FTMX01000010">
    <property type="protein sequence ID" value="SIS03394.1"/>
    <property type="molecule type" value="Genomic_DNA"/>
</dbReference>